<evidence type="ECO:0000256" key="1">
    <source>
        <dbReference type="SAM" id="Phobius"/>
    </source>
</evidence>
<dbReference type="Proteomes" id="UP001558652">
    <property type="component" value="Unassembled WGS sequence"/>
</dbReference>
<organism evidence="2 3">
    <name type="scientific">Ranatra chinensis</name>
    <dbReference type="NCBI Taxonomy" id="642074"/>
    <lineage>
        <taxon>Eukaryota</taxon>
        <taxon>Metazoa</taxon>
        <taxon>Ecdysozoa</taxon>
        <taxon>Arthropoda</taxon>
        <taxon>Hexapoda</taxon>
        <taxon>Insecta</taxon>
        <taxon>Pterygota</taxon>
        <taxon>Neoptera</taxon>
        <taxon>Paraneoptera</taxon>
        <taxon>Hemiptera</taxon>
        <taxon>Heteroptera</taxon>
        <taxon>Panheteroptera</taxon>
        <taxon>Nepomorpha</taxon>
        <taxon>Nepidae</taxon>
        <taxon>Ranatrinae</taxon>
        <taxon>Ranatra</taxon>
    </lineage>
</organism>
<protein>
    <submittedName>
        <fullName evidence="2">Uncharacterized protein</fullName>
    </submittedName>
</protein>
<comment type="caution">
    <text evidence="2">The sequence shown here is derived from an EMBL/GenBank/DDBJ whole genome shotgun (WGS) entry which is preliminary data.</text>
</comment>
<name>A0ABD0Y8C5_9HEMI</name>
<evidence type="ECO:0000313" key="2">
    <source>
        <dbReference type="EMBL" id="KAL1123294.1"/>
    </source>
</evidence>
<proteinExistence type="predicted"/>
<reference evidence="2 3" key="1">
    <citation type="submission" date="2024-07" db="EMBL/GenBank/DDBJ databases">
        <title>Chromosome-level genome assembly of the water stick insect Ranatra chinensis (Heteroptera: Nepidae).</title>
        <authorList>
            <person name="Liu X."/>
        </authorList>
    </citation>
    <scope>NUCLEOTIDE SEQUENCE [LARGE SCALE GENOMIC DNA]</scope>
    <source>
        <strain evidence="2">Cailab_2021Rc</strain>
        <tissue evidence="2">Muscle</tissue>
    </source>
</reference>
<keyword evidence="1" id="KW-0472">Membrane</keyword>
<feature type="transmembrane region" description="Helical" evidence="1">
    <location>
        <begin position="276"/>
        <end position="303"/>
    </location>
</feature>
<keyword evidence="1" id="KW-0812">Transmembrane</keyword>
<keyword evidence="1" id="KW-1133">Transmembrane helix</keyword>
<keyword evidence="3" id="KW-1185">Reference proteome</keyword>
<sequence length="364" mass="40800">MNALGLLETDSPSFAPRVEVVKMVLKGFRHGERVGMGCQNADVIRKCRHMVEDRLSSVWFSPGYYVTQLISGYGFGLRDDGNCTCGVPEAVGHVLLENRNQEREYWLPSVTATKAAPLMMAISQNWFGPANSKQETTDHHLKIHFVKEYIANPLVKKLSSTTLPDNPQRRLKRNWSRDFLHMDLPVILFKYSVIYLGVMLQGCGSRERSMGDSARGNCSMLVEAMSGVNSSDGLGGTLGADLVTTGGWVVLARHCLLPPPPPPQLPPYQILWWQKLLWVILFAAMLIVATTGNAIVMWIVLVFPMRNREVISVGERKLFGKGDHIDESFPPFSIYRRSRFGTIDWVLRLSDNISIPHLHPALCP</sequence>
<accession>A0ABD0Y8C5</accession>
<dbReference type="EMBL" id="JBFDAA010000012">
    <property type="protein sequence ID" value="KAL1123294.1"/>
    <property type="molecule type" value="Genomic_DNA"/>
</dbReference>
<evidence type="ECO:0000313" key="3">
    <source>
        <dbReference type="Proteomes" id="UP001558652"/>
    </source>
</evidence>
<gene>
    <name evidence="2" type="ORF">AAG570_002380</name>
</gene>
<dbReference type="AlphaFoldDB" id="A0ABD0Y8C5"/>